<feature type="transmembrane region" description="Helical" evidence="9">
    <location>
        <begin position="154"/>
        <end position="181"/>
    </location>
</feature>
<dbReference type="PANTHER" id="PTHR11384">
    <property type="entry name" value="ATP-BINDING CASSETTE, SUB-FAMILY D MEMBER"/>
    <property type="match status" value="1"/>
</dbReference>
<dbReference type="OrthoDB" id="9810134at2"/>
<dbReference type="GO" id="GO:0016887">
    <property type="term" value="F:ATP hydrolysis activity"/>
    <property type="evidence" value="ECO:0007669"/>
    <property type="project" value="InterPro"/>
</dbReference>
<dbReference type="AlphaFoldDB" id="A0A3S0H181"/>
<feature type="transmembrane region" description="Helical" evidence="9">
    <location>
        <begin position="79"/>
        <end position="99"/>
    </location>
</feature>
<dbReference type="InterPro" id="IPR003593">
    <property type="entry name" value="AAA+_ATPase"/>
</dbReference>
<dbReference type="InterPro" id="IPR050835">
    <property type="entry name" value="ABC_transporter_sub-D"/>
</dbReference>
<evidence type="ECO:0000256" key="9">
    <source>
        <dbReference type="SAM" id="Phobius"/>
    </source>
</evidence>
<keyword evidence="6 12" id="KW-0067">ATP-binding</keyword>
<dbReference type="RefSeq" id="WP_126469796.1">
    <property type="nucleotide sequence ID" value="NZ_RXOE01000002.1"/>
</dbReference>
<gene>
    <name evidence="12" type="ORF">EJP69_10020</name>
</gene>
<feature type="domain" description="ABC transmembrane type-1" evidence="11">
    <location>
        <begin position="40"/>
        <end position="344"/>
    </location>
</feature>
<evidence type="ECO:0000256" key="7">
    <source>
        <dbReference type="ARBA" id="ARBA00022989"/>
    </source>
</evidence>
<evidence type="ECO:0000259" key="10">
    <source>
        <dbReference type="PROSITE" id="PS50893"/>
    </source>
</evidence>
<dbReference type="PROSITE" id="PS50929">
    <property type="entry name" value="ABC_TM1F"/>
    <property type="match status" value="1"/>
</dbReference>
<feature type="transmembrane region" description="Helical" evidence="9">
    <location>
        <begin position="286"/>
        <end position="310"/>
    </location>
</feature>
<dbReference type="InterPro" id="IPR003439">
    <property type="entry name" value="ABC_transporter-like_ATP-bd"/>
</dbReference>
<accession>A0A3S0H181</accession>
<dbReference type="GO" id="GO:0005886">
    <property type="term" value="C:plasma membrane"/>
    <property type="evidence" value="ECO:0007669"/>
    <property type="project" value="UniProtKB-SubCell"/>
</dbReference>
<dbReference type="GO" id="GO:0005524">
    <property type="term" value="F:ATP binding"/>
    <property type="evidence" value="ECO:0007669"/>
    <property type="project" value="UniProtKB-KW"/>
</dbReference>
<protein>
    <submittedName>
        <fullName evidence="12">ABC transporter ATP-binding protein/permease</fullName>
    </submittedName>
</protein>
<keyword evidence="8 9" id="KW-0472">Membrane</keyword>
<evidence type="ECO:0000256" key="4">
    <source>
        <dbReference type="ARBA" id="ARBA00022692"/>
    </source>
</evidence>
<dbReference type="PANTHER" id="PTHR11384:SF59">
    <property type="entry name" value="LYSOSOMAL COBALAMIN TRANSPORTER ABCD4"/>
    <property type="match status" value="1"/>
</dbReference>
<dbReference type="PROSITE" id="PS00211">
    <property type="entry name" value="ABC_TRANSPORTER_1"/>
    <property type="match status" value="1"/>
</dbReference>
<proteinExistence type="predicted"/>
<organism evidence="12 13">
    <name type="scientific">Variovorax gossypii</name>
    <dbReference type="NCBI Taxonomy" id="1679495"/>
    <lineage>
        <taxon>Bacteria</taxon>
        <taxon>Pseudomonadati</taxon>
        <taxon>Pseudomonadota</taxon>
        <taxon>Betaproteobacteria</taxon>
        <taxon>Burkholderiales</taxon>
        <taxon>Comamonadaceae</taxon>
        <taxon>Variovorax</taxon>
    </lineage>
</organism>
<evidence type="ECO:0000256" key="1">
    <source>
        <dbReference type="ARBA" id="ARBA00004651"/>
    </source>
</evidence>
<dbReference type="InterPro" id="IPR036640">
    <property type="entry name" value="ABC1_TM_sf"/>
</dbReference>
<evidence type="ECO:0000256" key="8">
    <source>
        <dbReference type="ARBA" id="ARBA00023136"/>
    </source>
</evidence>
<dbReference type="InterPro" id="IPR027417">
    <property type="entry name" value="P-loop_NTPase"/>
</dbReference>
<evidence type="ECO:0000313" key="13">
    <source>
        <dbReference type="Proteomes" id="UP000267418"/>
    </source>
</evidence>
<dbReference type="EMBL" id="RXOE01000002">
    <property type="protein sequence ID" value="RTQ34738.1"/>
    <property type="molecule type" value="Genomic_DNA"/>
</dbReference>
<dbReference type="SUPFAM" id="SSF90123">
    <property type="entry name" value="ABC transporter transmembrane region"/>
    <property type="match status" value="1"/>
</dbReference>
<dbReference type="Gene3D" id="1.20.1560.10">
    <property type="entry name" value="ABC transporter type 1, transmembrane domain"/>
    <property type="match status" value="1"/>
</dbReference>
<feature type="transmembrane region" description="Helical" evidence="9">
    <location>
        <begin position="38"/>
        <end position="59"/>
    </location>
</feature>
<evidence type="ECO:0000313" key="12">
    <source>
        <dbReference type="EMBL" id="RTQ34738.1"/>
    </source>
</evidence>
<dbReference type="Pfam" id="PF00005">
    <property type="entry name" value="ABC_tran"/>
    <property type="match status" value="1"/>
</dbReference>
<comment type="subcellular location">
    <subcellularLocation>
        <location evidence="1">Cell membrane</location>
        <topology evidence="1">Multi-pass membrane protein</topology>
    </subcellularLocation>
</comment>
<dbReference type="GO" id="GO:0140359">
    <property type="term" value="F:ABC-type transporter activity"/>
    <property type="evidence" value="ECO:0007669"/>
    <property type="project" value="InterPro"/>
</dbReference>
<feature type="domain" description="ABC transporter" evidence="10">
    <location>
        <begin position="378"/>
        <end position="595"/>
    </location>
</feature>
<evidence type="ECO:0000256" key="3">
    <source>
        <dbReference type="ARBA" id="ARBA00022475"/>
    </source>
</evidence>
<keyword evidence="7 9" id="KW-1133">Transmembrane helix</keyword>
<keyword evidence="2" id="KW-0813">Transport</keyword>
<dbReference type="InterPro" id="IPR017871">
    <property type="entry name" value="ABC_transporter-like_CS"/>
</dbReference>
<dbReference type="InterPro" id="IPR011527">
    <property type="entry name" value="ABC1_TM_dom"/>
</dbReference>
<comment type="caution">
    <text evidence="12">The sequence shown here is derived from an EMBL/GenBank/DDBJ whole genome shotgun (WGS) entry which is preliminary data.</text>
</comment>
<dbReference type="Proteomes" id="UP000267418">
    <property type="component" value="Unassembled WGS sequence"/>
</dbReference>
<dbReference type="CDD" id="cd03223">
    <property type="entry name" value="ABCD_peroxisomal_ALDP"/>
    <property type="match status" value="1"/>
</dbReference>
<keyword evidence="3" id="KW-1003">Cell membrane</keyword>
<dbReference type="PROSITE" id="PS50893">
    <property type="entry name" value="ABC_TRANSPORTER_2"/>
    <property type="match status" value="1"/>
</dbReference>
<dbReference type="SMART" id="SM00382">
    <property type="entry name" value="AAA"/>
    <property type="match status" value="1"/>
</dbReference>
<reference evidence="12 13" key="1">
    <citation type="submission" date="2018-12" db="EMBL/GenBank/DDBJ databases">
        <title>The genome of Variovorax gossypii DSM 100435.</title>
        <authorList>
            <person name="Gao J."/>
            <person name="Sun J."/>
        </authorList>
    </citation>
    <scope>NUCLEOTIDE SEQUENCE [LARGE SCALE GENOMIC DNA]</scope>
    <source>
        <strain evidence="12 13">DSM 100435</strain>
    </source>
</reference>
<dbReference type="Gene3D" id="3.40.50.300">
    <property type="entry name" value="P-loop containing nucleotide triphosphate hydrolases"/>
    <property type="match status" value="1"/>
</dbReference>
<evidence type="ECO:0000256" key="6">
    <source>
        <dbReference type="ARBA" id="ARBA00022840"/>
    </source>
</evidence>
<name>A0A3S0H181_9BURK</name>
<keyword evidence="5" id="KW-0547">Nucleotide-binding</keyword>
<evidence type="ECO:0000256" key="2">
    <source>
        <dbReference type="ARBA" id="ARBA00022448"/>
    </source>
</evidence>
<sequence>MSPSITARAGSFIQVLRRVFRLAAPYFQSEEKWRARTMFAAIVALNLAYVYALVLFNQWYGRFYDGLQNKDVTVFWREIRVFVVLAFFNIALQVLKFYVTQLLQLRWRAWITRNYLGRWMADRTFYEMELARYAGKDGTTPDNPDQRIQEDMQLFTSATMTLSMGLLNAVVTLVSFVGILWGLSGTTELSLNGTTYQVAGAMVWLAVAYCVVGTIITHYIGRPLIGLNFRQQRFEADFRHHLVRVREYSEAIALDRGEKVEHGQLDLRFGSVLRNYLQLIKQQKNLVTFTAFFGQAAVIFPFVVAAPRFFSGAIQLGQLMQISSAFGKVQDSLSWFVDNYDSVAVWRATTDRLTSFDDAIRAHAAQENALERSDAPGLHTDGLSLNLPNGTPLLANAALTAKAGDSVLVQGPSGSGKSTLFRAFAGIWPFARGRVQVPADAMFVPQRPYMPDGPLRVALAYPEDAAKYDDEQLRQALKDALLPEFANRLDDSDAWSQKLSGGEQQRLAIARVLLKKPRWVFADEISSALDAPAERTLYQRLSEMVRAGGGAMVSVAHRAAVGEFHNQRWTLVPEADGAAARYRVEVVAAPAGSAAA</sequence>
<evidence type="ECO:0000256" key="5">
    <source>
        <dbReference type="ARBA" id="ARBA00022741"/>
    </source>
</evidence>
<evidence type="ECO:0000259" key="11">
    <source>
        <dbReference type="PROSITE" id="PS50929"/>
    </source>
</evidence>
<feature type="transmembrane region" description="Helical" evidence="9">
    <location>
        <begin position="201"/>
        <end position="221"/>
    </location>
</feature>
<keyword evidence="13" id="KW-1185">Reference proteome</keyword>
<dbReference type="Pfam" id="PF06472">
    <property type="entry name" value="ABC_membrane_2"/>
    <property type="match status" value="1"/>
</dbReference>
<keyword evidence="4 9" id="KW-0812">Transmembrane</keyword>
<dbReference type="SUPFAM" id="SSF52540">
    <property type="entry name" value="P-loop containing nucleoside triphosphate hydrolases"/>
    <property type="match status" value="1"/>
</dbReference>